<dbReference type="EMBL" id="RBNJ01000229">
    <property type="protein sequence ID" value="RUS35073.1"/>
    <property type="molecule type" value="Genomic_DNA"/>
</dbReference>
<reference evidence="1 2" key="1">
    <citation type="journal article" date="2018" name="New Phytol.">
        <title>Phylogenomics of Endogonaceae and evolution of mycorrhizas within Mucoromycota.</title>
        <authorList>
            <person name="Chang Y."/>
            <person name="Desiro A."/>
            <person name="Na H."/>
            <person name="Sandor L."/>
            <person name="Lipzen A."/>
            <person name="Clum A."/>
            <person name="Barry K."/>
            <person name="Grigoriev I.V."/>
            <person name="Martin F.M."/>
            <person name="Stajich J.E."/>
            <person name="Smith M.E."/>
            <person name="Bonito G."/>
            <person name="Spatafora J.W."/>
        </authorList>
    </citation>
    <scope>NUCLEOTIDE SEQUENCE [LARGE SCALE GENOMIC DNA]</scope>
    <source>
        <strain evidence="1 2">AD002</strain>
    </source>
</reference>
<dbReference type="AntiFam" id="ANF00007">
    <property type="entry name" value="Shadow ORF (opposite clpB)"/>
</dbReference>
<evidence type="ECO:0000313" key="2">
    <source>
        <dbReference type="Proteomes" id="UP000274822"/>
    </source>
</evidence>
<dbReference type="AlphaFoldDB" id="A0A433QZ68"/>
<dbReference type="Proteomes" id="UP000274822">
    <property type="component" value="Unassembled WGS sequence"/>
</dbReference>
<keyword evidence="2" id="KW-1185">Reference proteome</keyword>
<evidence type="ECO:0000313" key="1">
    <source>
        <dbReference type="EMBL" id="RUS35073.1"/>
    </source>
</evidence>
<proteinExistence type="predicted"/>
<accession>A0A433QZ68</accession>
<organism evidence="1 2">
    <name type="scientific">Jimgerdemannia flammicorona</name>
    <dbReference type="NCBI Taxonomy" id="994334"/>
    <lineage>
        <taxon>Eukaryota</taxon>
        <taxon>Fungi</taxon>
        <taxon>Fungi incertae sedis</taxon>
        <taxon>Mucoromycota</taxon>
        <taxon>Mucoromycotina</taxon>
        <taxon>Endogonomycetes</taxon>
        <taxon>Endogonales</taxon>
        <taxon>Endogonaceae</taxon>
        <taxon>Jimgerdemannia</taxon>
    </lineage>
</organism>
<sequence>MGLSRLAASIDPSALPAPRAVWISSMKRIMPTSDSFTSFRTALRRSSNSPRYFAPATLWNKETVKALWDVATDDALSEALDDSGLADARFADQHRVILGATSEDADDAANLVVAADDGIEFAGLGLGGLKWDGEKKKADYKSVVVYM</sequence>
<dbReference type="AntiFam" id="ANF00122">
    <property type="entry name" value="Shadow ORF (opposite clpB)"/>
</dbReference>
<gene>
    <name evidence="1" type="ORF">BC938DRAFT_476201</name>
</gene>
<protein>
    <submittedName>
        <fullName evidence="1">Uncharacterized protein</fullName>
    </submittedName>
</protein>
<comment type="caution">
    <text evidence="1">The sequence shown here is derived from an EMBL/GenBank/DDBJ whole genome shotgun (WGS) entry which is preliminary data.</text>
</comment>
<name>A0A433QZ68_9FUNG</name>